<name>A0A1F5KCT8_9BACT</name>
<keyword evidence="1" id="KW-0472">Membrane</keyword>
<accession>A0A1F5KCT8</accession>
<protein>
    <submittedName>
        <fullName evidence="2">Uncharacterized protein</fullName>
    </submittedName>
</protein>
<evidence type="ECO:0000256" key="1">
    <source>
        <dbReference type="SAM" id="Phobius"/>
    </source>
</evidence>
<dbReference type="EMBL" id="MFDE01000014">
    <property type="protein sequence ID" value="OGE38708.1"/>
    <property type="molecule type" value="Genomic_DNA"/>
</dbReference>
<evidence type="ECO:0000313" key="3">
    <source>
        <dbReference type="Proteomes" id="UP000176527"/>
    </source>
</evidence>
<reference evidence="2 3" key="1">
    <citation type="journal article" date="2016" name="Nat. Commun.">
        <title>Thousands of microbial genomes shed light on interconnected biogeochemical processes in an aquifer system.</title>
        <authorList>
            <person name="Anantharaman K."/>
            <person name="Brown C.T."/>
            <person name="Hug L.A."/>
            <person name="Sharon I."/>
            <person name="Castelle C.J."/>
            <person name="Probst A.J."/>
            <person name="Thomas B.C."/>
            <person name="Singh A."/>
            <person name="Wilkins M.J."/>
            <person name="Karaoz U."/>
            <person name="Brodie E.L."/>
            <person name="Williams K.H."/>
            <person name="Hubbard S.S."/>
            <person name="Banfield J.F."/>
        </authorList>
    </citation>
    <scope>NUCLEOTIDE SEQUENCE [LARGE SCALE GENOMIC DNA]</scope>
</reference>
<keyword evidence="1" id="KW-1133">Transmembrane helix</keyword>
<sequence length="215" mass="24432">MLNQKGHSSIIILIIFAVIISVFYLSRQNNLANNKPQPVNSTFKSDVARENIINFPGHEKVAESDYFRGQITAPSSYYVTTDDMLTSYDSQGGMAPPRLILMKRFQVFSKYYDSINNPSNECIAIWSTNGFRSADDWNNNLTQFEGKLNNKEEFTIGTRTAEVYEVVKKGGNLFIGFLPIGNNHTTYYFNTCNPNNKSDLLSVMKSIKFRGDIKF</sequence>
<organism evidence="2 3">
    <name type="scientific">Candidatus Daviesbacteria bacterium RIFCSPHIGHO2_12_FULL_37_11</name>
    <dbReference type="NCBI Taxonomy" id="1797777"/>
    <lineage>
        <taxon>Bacteria</taxon>
        <taxon>Candidatus Daviesiibacteriota</taxon>
    </lineage>
</organism>
<proteinExistence type="predicted"/>
<dbReference type="Proteomes" id="UP000176527">
    <property type="component" value="Unassembled WGS sequence"/>
</dbReference>
<gene>
    <name evidence="2" type="ORF">A3F00_03505</name>
</gene>
<dbReference type="AlphaFoldDB" id="A0A1F5KCT8"/>
<feature type="transmembrane region" description="Helical" evidence="1">
    <location>
        <begin position="6"/>
        <end position="25"/>
    </location>
</feature>
<comment type="caution">
    <text evidence="2">The sequence shown here is derived from an EMBL/GenBank/DDBJ whole genome shotgun (WGS) entry which is preliminary data.</text>
</comment>
<evidence type="ECO:0000313" key="2">
    <source>
        <dbReference type="EMBL" id="OGE38708.1"/>
    </source>
</evidence>
<keyword evidence="1" id="KW-0812">Transmembrane</keyword>